<dbReference type="InterPro" id="IPR050090">
    <property type="entry name" value="Tyrosine_recombinase_XerCD"/>
</dbReference>
<evidence type="ECO:0000256" key="5">
    <source>
        <dbReference type="ARBA" id="ARBA00022829"/>
    </source>
</evidence>
<dbReference type="AlphaFoldDB" id="A0A1M6F8D9"/>
<dbReference type="GO" id="GO:0009037">
    <property type="term" value="F:tyrosine-based site-specific recombinase activity"/>
    <property type="evidence" value="ECO:0007669"/>
    <property type="project" value="UniProtKB-UniRule"/>
</dbReference>
<comment type="similarity">
    <text evidence="10">Belongs to the 'phage' integrase family. XerC subfamily.</text>
</comment>
<sequence length="294" mass="33073">MRTEIDNFISYLRGVKKKSENTVISYKRDLYKMAEYFEGMDIRNFSGAVGTNVNSYILYLERKGSAPSTISRNIASMKSFFHYLNQEGKIAREPTDLIKPPKVVKQLPGILSIEEVDLLLSQPSGKSLKDHRDKAMLELLYATGMRVSELINLKVNDVNMQLGYISCHENNGERAVPFGRAAKQALTKYIYNTRSSMVKDQSIDALFVNCSGKPMSRQGFWKLIKHYGEKAGISSDITPHTLRHSFAAHLVANGADLKAVQEMMGHSDISTTQIYANLTNNKIRDVYAKAHPRG</sequence>
<dbReference type="STRING" id="1122934.SAMN02745691_01075"/>
<dbReference type="InterPro" id="IPR044068">
    <property type="entry name" value="CB"/>
</dbReference>
<dbReference type="SUPFAM" id="SSF56349">
    <property type="entry name" value="DNA breaking-rejoining enzymes"/>
    <property type="match status" value="1"/>
</dbReference>
<dbReference type="NCBIfam" id="NF001399">
    <property type="entry name" value="PRK00283.1"/>
    <property type="match status" value="1"/>
</dbReference>
<keyword evidence="7 10" id="KW-0238">DNA-binding</keyword>
<dbReference type="GO" id="GO:0007059">
    <property type="term" value="P:chromosome segregation"/>
    <property type="evidence" value="ECO:0007669"/>
    <property type="project" value="UniProtKB-UniRule"/>
</dbReference>
<dbReference type="GO" id="GO:0006313">
    <property type="term" value="P:DNA transposition"/>
    <property type="evidence" value="ECO:0007669"/>
    <property type="project" value="UniProtKB-UniRule"/>
</dbReference>
<feature type="active site" evidence="10">
    <location>
        <position position="266"/>
    </location>
</feature>
<evidence type="ECO:0000256" key="9">
    <source>
        <dbReference type="ARBA" id="ARBA00023306"/>
    </source>
</evidence>
<keyword evidence="3 10" id="KW-0963">Cytoplasm</keyword>
<dbReference type="InterPro" id="IPR004107">
    <property type="entry name" value="Integrase_SAM-like_N"/>
</dbReference>
<feature type="domain" description="Tyr recombinase" evidence="11">
    <location>
        <begin position="106"/>
        <end position="288"/>
    </location>
</feature>
<dbReference type="Gene3D" id="1.10.150.130">
    <property type="match status" value="1"/>
</dbReference>
<feature type="active site" description="O-(3'-phospho-DNA)-tyrosine intermediate" evidence="10">
    <location>
        <position position="275"/>
    </location>
</feature>
<organism evidence="13 14">
    <name type="scientific">Parasporobacterium paucivorans DSM 15970</name>
    <dbReference type="NCBI Taxonomy" id="1122934"/>
    <lineage>
        <taxon>Bacteria</taxon>
        <taxon>Bacillati</taxon>
        <taxon>Bacillota</taxon>
        <taxon>Clostridia</taxon>
        <taxon>Lachnospirales</taxon>
        <taxon>Lachnospiraceae</taxon>
        <taxon>Parasporobacterium</taxon>
    </lineage>
</organism>
<keyword evidence="4 10" id="KW-0132">Cell division</keyword>
<dbReference type="NCBIfam" id="TIGR02225">
    <property type="entry name" value="recomb_XerD"/>
    <property type="match status" value="1"/>
</dbReference>
<dbReference type="GO" id="GO:0051301">
    <property type="term" value="P:cell division"/>
    <property type="evidence" value="ECO:0007669"/>
    <property type="project" value="UniProtKB-KW"/>
</dbReference>
<dbReference type="Gene3D" id="1.10.443.10">
    <property type="entry name" value="Intergrase catalytic core"/>
    <property type="match status" value="1"/>
</dbReference>
<dbReference type="InterPro" id="IPR002104">
    <property type="entry name" value="Integrase_catalytic"/>
</dbReference>
<feature type="domain" description="Core-binding (CB)" evidence="12">
    <location>
        <begin position="1"/>
        <end position="85"/>
    </location>
</feature>
<evidence type="ECO:0000256" key="7">
    <source>
        <dbReference type="ARBA" id="ARBA00023125"/>
    </source>
</evidence>
<dbReference type="NCBIfam" id="NF040815">
    <property type="entry name" value="recomb_XerA_Arch"/>
    <property type="match status" value="1"/>
</dbReference>
<accession>A0A1M6F8D9</accession>
<protein>
    <recommendedName>
        <fullName evidence="10">Tyrosine recombinase XerC</fullName>
    </recommendedName>
</protein>
<comment type="function">
    <text evidence="10">Site-specific tyrosine recombinase, which acts by catalyzing the cutting and rejoining of the recombining DNA molecules. The XerC-XerD complex is essential to convert dimers of the bacterial chromosome into monomers to permit their segregation at cell division. It also contributes to the segregational stability of plasmids.</text>
</comment>
<comment type="subcellular location">
    <subcellularLocation>
        <location evidence="1 10">Cytoplasm</location>
    </subcellularLocation>
</comment>
<dbReference type="PANTHER" id="PTHR30349:SF81">
    <property type="entry name" value="TYROSINE RECOMBINASE XERC"/>
    <property type="match status" value="1"/>
</dbReference>
<comment type="similarity">
    <text evidence="2">Belongs to the 'phage' integrase family. XerD subfamily.</text>
</comment>
<reference evidence="13 14" key="1">
    <citation type="submission" date="2016-11" db="EMBL/GenBank/DDBJ databases">
        <authorList>
            <person name="Jaros S."/>
            <person name="Januszkiewicz K."/>
            <person name="Wedrychowicz H."/>
        </authorList>
    </citation>
    <scope>NUCLEOTIDE SEQUENCE [LARGE SCALE GENOMIC DNA]</scope>
    <source>
        <strain evidence="13 14">DSM 15970</strain>
    </source>
</reference>
<proteinExistence type="inferred from homology"/>
<gene>
    <name evidence="10" type="primary">xerC</name>
    <name evidence="13" type="ORF">SAMN02745691_01075</name>
</gene>
<dbReference type="InterPro" id="IPR013762">
    <property type="entry name" value="Integrase-like_cat_sf"/>
</dbReference>
<feature type="active site" evidence="10">
    <location>
        <position position="243"/>
    </location>
</feature>
<evidence type="ECO:0000313" key="13">
    <source>
        <dbReference type="EMBL" id="SHI93916.1"/>
    </source>
</evidence>
<keyword evidence="9 10" id="KW-0131">Cell cycle</keyword>
<evidence type="ECO:0000256" key="1">
    <source>
        <dbReference type="ARBA" id="ARBA00004496"/>
    </source>
</evidence>
<dbReference type="EMBL" id="FQYT01000009">
    <property type="protein sequence ID" value="SHI93916.1"/>
    <property type="molecule type" value="Genomic_DNA"/>
</dbReference>
<dbReference type="InterPro" id="IPR011932">
    <property type="entry name" value="Recomb_XerD"/>
</dbReference>
<dbReference type="PANTHER" id="PTHR30349">
    <property type="entry name" value="PHAGE INTEGRASE-RELATED"/>
    <property type="match status" value="1"/>
</dbReference>
<dbReference type="RefSeq" id="WP_073993335.1">
    <property type="nucleotide sequence ID" value="NZ_FQYT01000009.1"/>
</dbReference>
<evidence type="ECO:0000256" key="4">
    <source>
        <dbReference type="ARBA" id="ARBA00022618"/>
    </source>
</evidence>
<dbReference type="PROSITE" id="PS51898">
    <property type="entry name" value="TYR_RECOMBINASE"/>
    <property type="match status" value="1"/>
</dbReference>
<dbReference type="InterPro" id="IPR023009">
    <property type="entry name" value="Tyrosine_recombinase_XerC/XerD"/>
</dbReference>
<keyword evidence="6 10" id="KW-0229">DNA integration</keyword>
<dbReference type="InterPro" id="IPR010998">
    <property type="entry name" value="Integrase_recombinase_N"/>
</dbReference>
<dbReference type="PROSITE" id="PS51900">
    <property type="entry name" value="CB"/>
    <property type="match status" value="1"/>
</dbReference>
<dbReference type="GO" id="GO:0003677">
    <property type="term" value="F:DNA binding"/>
    <property type="evidence" value="ECO:0007669"/>
    <property type="project" value="UniProtKB-UniRule"/>
</dbReference>
<keyword evidence="5 10" id="KW-0159">Chromosome partition</keyword>
<dbReference type="Proteomes" id="UP000184342">
    <property type="component" value="Unassembled WGS sequence"/>
</dbReference>
<feature type="active site" evidence="10">
    <location>
        <position position="240"/>
    </location>
</feature>
<evidence type="ECO:0000256" key="2">
    <source>
        <dbReference type="ARBA" id="ARBA00010450"/>
    </source>
</evidence>
<comment type="caution">
    <text evidence="10">Lacks conserved residue(s) required for the propagation of feature annotation.</text>
</comment>
<dbReference type="Pfam" id="PF00589">
    <property type="entry name" value="Phage_integrase"/>
    <property type="match status" value="1"/>
</dbReference>
<dbReference type="InterPro" id="IPR011010">
    <property type="entry name" value="DNA_brk_join_enz"/>
</dbReference>
<dbReference type="CDD" id="cd00798">
    <property type="entry name" value="INT_XerDC_C"/>
    <property type="match status" value="1"/>
</dbReference>
<evidence type="ECO:0000259" key="12">
    <source>
        <dbReference type="PROSITE" id="PS51900"/>
    </source>
</evidence>
<evidence type="ECO:0000256" key="8">
    <source>
        <dbReference type="ARBA" id="ARBA00023172"/>
    </source>
</evidence>
<keyword evidence="8 10" id="KW-0233">DNA recombination</keyword>
<evidence type="ECO:0000313" key="14">
    <source>
        <dbReference type="Proteomes" id="UP000184342"/>
    </source>
</evidence>
<evidence type="ECO:0000256" key="3">
    <source>
        <dbReference type="ARBA" id="ARBA00022490"/>
    </source>
</evidence>
<evidence type="ECO:0000256" key="6">
    <source>
        <dbReference type="ARBA" id="ARBA00022908"/>
    </source>
</evidence>
<dbReference type="OrthoDB" id="9801717at2"/>
<comment type="subunit">
    <text evidence="10">Forms a cyclic heterotetrameric complex composed of two molecules of XerC and two molecules of XerD.</text>
</comment>
<evidence type="ECO:0000259" key="11">
    <source>
        <dbReference type="PROSITE" id="PS51898"/>
    </source>
</evidence>
<dbReference type="Pfam" id="PF02899">
    <property type="entry name" value="Phage_int_SAM_1"/>
    <property type="match status" value="1"/>
</dbReference>
<keyword evidence="14" id="KW-1185">Reference proteome</keyword>
<evidence type="ECO:0000256" key="10">
    <source>
        <dbReference type="HAMAP-Rule" id="MF_01808"/>
    </source>
</evidence>
<feature type="active site" evidence="10">
    <location>
        <position position="146"/>
    </location>
</feature>
<dbReference type="HAMAP" id="MF_01808">
    <property type="entry name" value="Recomb_XerC_XerD"/>
    <property type="match status" value="1"/>
</dbReference>
<name>A0A1M6F8D9_9FIRM</name>
<dbReference type="GO" id="GO:0005737">
    <property type="term" value="C:cytoplasm"/>
    <property type="evidence" value="ECO:0007669"/>
    <property type="project" value="UniProtKB-SubCell"/>
</dbReference>